<accession>O55570</accession>
<gene>
    <name evidence="1" type="primary">ORF60</name>
</gene>
<name>O55570_NPVLS</name>
<dbReference type="SUPFAM" id="SSF140376">
    <property type="entry name" value="ChaB-like"/>
    <property type="match status" value="1"/>
</dbReference>
<protein>
    <submittedName>
        <fullName evidence="1">ORF60 protein</fullName>
    </submittedName>
</protein>
<dbReference type="InterPro" id="IPR009317">
    <property type="entry name" value="ChaB"/>
</dbReference>
<dbReference type="Pfam" id="PF06150">
    <property type="entry name" value="ChaB"/>
    <property type="match status" value="1"/>
</dbReference>
<evidence type="ECO:0000313" key="1">
    <source>
        <dbReference type="EMBL" id="BAA24246.1"/>
    </source>
</evidence>
<proteinExistence type="predicted"/>
<dbReference type="Gene3D" id="1.10.1740.70">
    <property type="entry name" value="ChaB"/>
    <property type="match status" value="1"/>
</dbReference>
<organismHost>
    <name type="scientific">Lepidoptera</name>
    <name type="common">moths &amp; butterflies</name>
    <dbReference type="NCBI Taxonomy" id="7088"/>
</organismHost>
<sequence length="98" mass="11392">MYTSISGLPTSTQKLPYNGKIIYMKFFNRAYEKYHSDATADKLAWQAVRRKYVKHNHTWVPRVDANSYDTTTTDETTTDTDDDDDTFTCTNISVKMFT</sequence>
<dbReference type="EMBL" id="AB009612">
    <property type="protein sequence ID" value="BAA24246.1"/>
    <property type="molecule type" value="Genomic_DNA"/>
</dbReference>
<reference evidence="1" key="1">
    <citation type="submission" date="1997-12" db="EMBL/GenBank/DDBJ databases">
        <title>Leucania separata multiple nuclear polyhedrosis virus genome DNA 3336bp fragment including p94 gene and another four ORFs.</title>
        <authorList>
            <person name="Jin T."/>
            <person name="Qi B."/>
            <person name="Qi Y."/>
        </authorList>
    </citation>
    <scope>NUCLEOTIDE SEQUENCE</scope>
</reference>
<organism evidence="1">
    <name type="scientific">Leucania separata nucleopolyhedrovirus</name>
    <name type="common">LsNPV</name>
    <dbReference type="NCBI Taxonomy" id="1307956"/>
    <lineage>
        <taxon>Viruses</taxon>
        <taxon>Viruses incertae sedis</taxon>
        <taxon>Naldaviricetes</taxon>
        <taxon>Lefavirales</taxon>
        <taxon>Baculoviridae</taxon>
        <taxon>Alphabaculovirus</taxon>
        <taxon>Alphabaculovirus leseparatae</taxon>
    </lineage>
</organism>
<dbReference type="InterPro" id="IPR037205">
    <property type="entry name" value="ChaB_sf"/>
</dbReference>